<feature type="compositionally biased region" description="Polar residues" evidence="1">
    <location>
        <begin position="91"/>
        <end position="102"/>
    </location>
</feature>
<reference evidence="4" key="1">
    <citation type="submission" date="2015-09" db="EMBL/GenBank/DDBJ databases">
        <authorList>
            <consortium name="Pathogen Informatics"/>
        </authorList>
    </citation>
    <scope>NUCLEOTIDE SEQUENCE [LARGE SCALE GENOMIC DNA]</scope>
    <source>
        <strain evidence="4">Lake Konstanz</strain>
    </source>
</reference>
<dbReference type="OMA" id="WICELIP"/>
<feature type="transmembrane region" description="Helical" evidence="2">
    <location>
        <begin position="510"/>
        <end position="529"/>
    </location>
</feature>
<keyword evidence="2" id="KW-0472">Membrane</keyword>
<feature type="transmembrane region" description="Helical" evidence="2">
    <location>
        <begin position="416"/>
        <end position="434"/>
    </location>
</feature>
<name>A0A0S4JMI3_BODSA</name>
<protein>
    <submittedName>
        <fullName evidence="3">Transmembrane protein, putative</fullName>
    </submittedName>
</protein>
<dbReference type="InterPro" id="IPR052728">
    <property type="entry name" value="O2_lipid_transport_reg"/>
</dbReference>
<organism evidence="3 4">
    <name type="scientific">Bodo saltans</name>
    <name type="common">Flagellated protozoan</name>
    <dbReference type="NCBI Taxonomy" id="75058"/>
    <lineage>
        <taxon>Eukaryota</taxon>
        <taxon>Discoba</taxon>
        <taxon>Euglenozoa</taxon>
        <taxon>Kinetoplastea</taxon>
        <taxon>Metakinetoplastina</taxon>
        <taxon>Eubodonida</taxon>
        <taxon>Bodonidae</taxon>
        <taxon>Bodo</taxon>
    </lineage>
</organism>
<dbReference type="Proteomes" id="UP000051952">
    <property type="component" value="Unassembled WGS sequence"/>
</dbReference>
<keyword evidence="2 3" id="KW-0812">Transmembrane</keyword>
<evidence type="ECO:0000313" key="3">
    <source>
        <dbReference type="EMBL" id="CUG92728.1"/>
    </source>
</evidence>
<keyword evidence="2" id="KW-1133">Transmembrane helix</keyword>
<feature type="compositionally biased region" description="Polar residues" evidence="1">
    <location>
        <begin position="122"/>
        <end position="145"/>
    </location>
</feature>
<gene>
    <name evidence="3" type="ORF">BSAL_39070</name>
</gene>
<evidence type="ECO:0000313" key="4">
    <source>
        <dbReference type="Proteomes" id="UP000051952"/>
    </source>
</evidence>
<feature type="transmembrane region" description="Helical" evidence="2">
    <location>
        <begin position="656"/>
        <end position="681"/>
    </location>
</feature>
<feature type="transmembrane region" description="Helical" evidence="2">
    <location>
        <begin position="623"/>
        <end position="644"/>
    </location>
</feature>
<feature type="transmembrane region" description="Helical" evidence="2">
    <location>
        <begin position="734"/>
        <end position="752"/>
    </location>
</feature>
<evidence type="ECO:0000256" key="1">
    <source>
        <dbReference type="SAM" id="MobiDB-lite"/>
    </source>
</evidence>
<dbReference type="EMBL" id="CYKH01002080">
    <property type="protein sequence ID" value="CUG92728.1"/>
    <property type="molecule type" value="Genomic_DNA"/>
</dbReference>
<proteinExistence type="predicted"/>
<keyword evidence="4" id="KW-1185">Reference proteome</keyword>
<evidence type="ECO:0000256" key="2">
    <source>
        <dbReference type="SAM" id="Phobius"/>
    </source>
</evidence>
<dbReference type="OrthoDB" id="118951at2759"/>
<feature type="transmembrane region" description="Helical" evidence="2">
    <location>
        <begin position="482"/>
        <end position="503"/>
    </location>
</feature>
<dbReference type="AlphaFoldDB" id="A0A0S4JMI3"/>
<feature type="transmembrane region" description="Helical" evidence="2">
    <location>
        <begin position="554"/>
        <end position="571"/>
    </location>
</feature>
<feature type="compositionally biased region" description="Polar residues" evidence="1">
    <location>
        <begin position="51"/>
        <end position="66"/>
    </location>
</feature>
<dbReference type="PANTHER" id="PTHR11161:SF0">
    <property type="entry name" value="O-ACYLTRANSFERASE LIKE PROTEIN"/>
    <property type="match status" value="1"/>
</dbReference>
<sequence length="761" mass="85312">MAATTQGAAIAKQHRGRTHLWKRSRRTRNSTNTAVVNVKRETSLVEEPLLLQQQTLGASATWSPRGSPSLGDARNTANNASGGSYGAIENTIHQSITTPSHDGSSHPPSFPLPTTRDEMSKSPRSSSDTEANISEVQQDNTSISPQRREISGEDEHSVSPVAVAGRANSDGSRRRLQSKEQQLAQQQRRVSFNADNYDVFPSSDGGAVEQSRSGHPDSGAEDLGGSARLSTTLTDRIESWFGEERLEAFRERREALRQFVNENIMNSLPDFPDLPNFESLLVRAVLCLSLINSFRKWRYYPTTQASINIFNSLRVLAWLWIVAVDTFEYTMRIPTYTTPINESNNPLYALVQREGSSVFAISTFLIISGFTTMHRLITSEERPMSPAAIVMANSRSNMSKLWGYAVWYVKYFITRLVRLIPVYAAILFLLQPLLVRAGEGPFWPTFTTSGQLNENCRTHWWTNLLLINNFVPHSPENRCFAWSYYIALDFQLVLTAPFIHFAYKKMGHRGLIPFTTLITIGSVVLRYFFAEDCGELLAPPTRNSESIGAINQEPHFMILPFLAGVALYYAYRAVSQRQENIKLLGNDATMILLQHEATSKQIDFSDRASFWLLFQLHKKAFRVFSIWTGIAILLSCILGSWSLYRNESCDSSTSARAFSAVAPLAWCTGLCLIILPMLFGFGGNVRHFLIHRLWCGASRLVLSAYLLHPLVISFCNANKYAPVSMEFLLFVVDSWGNIGVSLIVAFFFHLGVEQPSIHLGS</sequence>
<dbReference type="VEuPathDB" id="TriTrypDB:BSAL_39070"/>
<feature type="transmembrane region" description="Helical" evidence="2">
    <location>
        <begin position="358"/>
        <end position="377"/>
    </location>
</feature>
<feature type="compositionally biased region" description="Basic residues" evidence="1">
    <location>
        <begin position="12"/>
        <end position="28"/>
    </location>
</feature>
<accession>A0A0S4JMI3</accession>
<dbReference type="PANTHER" id="PTHR11161">
    <property type="entry name" value="O-ACYLTRANSFERASE"/>
    <property type="match status" value="1"/>
</dbReference>
<feature type="compositionally biased region" description="Basic and acidic residues" evidence="1">
    <location>
        <begin position="146"/>
        <end position="157"/>
    </location>
</feature>
<feature type="region of interest" description="Disordered" evidence="1">
    <location>
        <begin position="1"/>
        <end position="226"/>
    </location>
</feature>